<reference evidence="3 4" key="9">
    <citation type="journal article" date="2000" name="J. Virol.">
        <title>Complete DNA sequence of the rat cytomegalovirus genome.</title>
        <authorList>
            <person name="Vink C."/>
            <person name="Beuken E."/>
            <person name="Bruggeman C.A."/>
        </authorList>
    </citation>
    <scope>NUCLEOTIDE SEQUENCE [LARGE SCALE GENOMIC DNA]</scope>
    <source>
        <strain evidence="3 4">Maastricht</strain>
    </source>
</reference>
<reference evidence="3 4" key="2">
    <citation type="journal article" date="1996" name="J. Virol.">
        <title>Structure of the rat cytomegalovirus genome termini.</title>
        <authorList>
            <person name="Vink C."/>
            <person name="Beuken E."/>
            <person name="Bruggeman C.A."/>
        </authorList>
    </citation>
    <scope>NUCLEOTIDE SEQUENCE [LARGE SCALE GENOMIC DNA]</scope>
    <source>
        <strain evidence="3 4">Maastricht</strain>
    </source>
</reference>
<organismHost>
    <name type="scientific">Rattus</name>
    <name type="common">rats</name>
    <dbReference type="NCBI Taxonomy" id="10114"/>
</organismHost>
<reference evidence="3 4" key="1">
    <citation type="journal article" date="1996" name="J. Gen. Virol.">
        <title>Cloning and sequence analysis of the genes encoding DNA polymerase, glycoprotein B, ICP18.5 and major DNA-binding protein of rat cytomegalovirus.</title>
        <authorList>
            <person name="Beuken E."/>
            <person name="Slobbe R."/>
            <person name="Bruggeman C.A."/>
            <person name="Vink C."/>
        </authorList>
    </citation>
    <scope>NUCLEOTIDE SEQUENCE [LARGE SCALE GENOMIC DNA]</scope>
    <source>
        <strain evidence="3 4">Maastricht</strain>
    </source>
</reference>
<protein>
    <submittedName>
        <fullName evidence="3">Pr127</fullName>
    </submittedName>
</protein>
<reference evidence="3 4" key="8">
    <citation type="journal article" date="2000" name="J. Virol.">
        <title>The r144 major histocompatibility complex class I-like gene of rat cytomegalovirus is dispensable for both acute and long-term infection in the immunocompromised host.</title>
        <authorList>
            <person name="Beisser P.S."/>
            <person name="Kloover J.S."/>
            <person name="Grauls G.E."/>
            <person name="Blok M.J."/>
            <person name="Bruggeman C.A."/>
            <person name="Vink C."/>
        </authorList>
    </citation>
    <scope>NUCLEOTIDE SEQUENCE [LARGE SCALE GENOMIC DNA]</scope>
    <source>
        <strain evidence="3 4">Maastricht</strain>
    </source>
</reference>
<dbReference type="GO" id="GO:0019079">
    <property type="term" value="P:viral genome replication"/>
    <property type="evidence" value="ECO:0007669"/>
    <property type="project" value="InterPro"/>
</dbReference>
<dbReference type="GeneID" id="940343"/>
<accession>Q9DW64</accession>
<feature type="domain" description="Parvovirus non-structural protein 1 helicase" evidence="2">
    <location>
        <begin position="58"/>
        <end position="319"/>
    </location>
</feature>
<dbReference type="InterPro" id="IPR001257">
    <property type="entry name" value="Parvovirus_NS1_helicase"/>
</dbReference>
<reference evidence="3 4" key="10">
    <citation type="journal article" date="2000" name="Virus Res.">
        <title>Rat cytomegalovirus R89 is a highly conserved gene which expresses a spliced transcript.</title>
        <authorList>
            <person name="Gruijthuijsen Y.K."/>
            <person name="Beuken E."/>
            <person name="Bruggeman C.A."/>
            <person name="Vink C."/>
        </authorList>
    </citation>
    <scope>NUCLEOTIDE SEQUENCE [LARGE SCALE GENOMIC DNA]</scope>
    <source>
        <strain evidence="3 4">Maastricht</strain>
    </source>
</reference>
<reference evidence="3 4" key="6">
    <citation type="journal article" date="1999" name="J. Gen. Virol.">
        <title>The rat cytomegalovirus R32 gene encodes a virion-associated protein that elicits a strong humoral immune response in infected rats.</title>
        <authorList>
            <person name="Beuken E."/>
            <person name="Grauls G."/>
            <person name="Bruggeman C.A."/>
            <person name="Vink C."/>
        </authorList>
    </citation>
    <scope>NUCLEOTIDE SEQUENCE [LARGE SCALE GENOMIC DNA]</scope>
    <source>
        <strain evidence="3 4">Maastricht</strain>
    </source>
</reference>
<proteinExistence type="predicted"/>
<dbReference type="Pfam" id="PF01057">
    <property type="entry name" value="Parvo_NS1"/>
    <property type="match status" value="1"/>
</dbReference>
<dbReference type="SUPFAM" id="SSF52540">
    <property type="entry name" value="P-loop containing nucleoside triphosphate hydrolases"/>
    <property type="match status" value="1"/>
</dbReference>
<name>Q9DW64_RCMVM</name>
<evidence type="ECO:0000313" key="3">
    <source>
        <dbReference type="EMBL" id="AAF99226.1"/>
    </source>
</evidence>
<sequence length="337" mass="37792">MKTRTGKSTEKSSGISGSKKSKTRPSKSRSGRSPDVGEGHGNHRSSSSSLDRRCESPVDKLPKMVATLIEYGIVNENTWCLEEFESYLEVQSDPVKRARARKAISVARRYLGTRESPLRYVIKGDGTTVARDICDNPTYRLIRTHNLNPRVVAGVLWAFLRSRHTPKNCLWLYGEADTGALDLANAIMACVPLTGILVGTPTQEDLAACVDKLLIWWRDPPENVLVSDTYRSLLAGMLLKVRAKEVTKSLRKTPVLVTTGRELVRTEDGSPNAVHLKSKMWKVCLAGTVSQDMLGLRSRDVREFLQWLEMIEMGETASMNLYHSFEIDETTQYYNLL</sequence>
<dbReference type="OrthoDB" id="2007at10239"/>
<organism evidence="3 4">
    <name type="scientific">Rat cytomegalovirus (strain Maastricht)</name>
    <dbReference type="NCBI Taxonomy" id="79700"/>
    <lineage>
        <taxon>Viruses</taxon>
        <taxon>Duplodnaviria</taxon>
        <taxon>Heunggongvirae</taxon>
        <taxon>Peploviricota</taxon>
        <taxon>Herviviricetes</taxon>
        <taxon>Herpesvirales</taxon>
        <taxon>Orthoherpesviridae</taxon>
        <taxon>Betaherpesvirinae</taxon>
        <taxon>Muromegalovirus</taxon>
        <taxon>Muromegalovirus muridbeta2</taxon>
        <taxon>Murid betaherpesvirus 2</taxon>
    </lineage>
</organism>
<feature type="region of interest" description="Disordered" evidence="1">
    <location>
        <begin position="1"/>
        <end position="56"/>
    </location>
</feature>
<keyword evidence="4" id="KW-1185">Reference proteome</keyword>
<dbReference type="Gene3D" id="3.40.50.300">
    <property type="entry name" value="P-loop containing nucleotide triphosphate hydrolases"/>
    <property type="match status" value="1"/>
</dbReference>
<reference evidence="3 4" key="3">
    <citation type="journal article" date="1997" name="J. Gen. Virol.">
        <title>Cloning and functional characterization of the origin of lytic-phase DNA replication of rat cytomegalovirus.</title>
        <authorList>
            <person name="Vink C."/>
            <person name="Beuken E."/>
            <person name="Bruggeman C.A."/>
        </authorList>
    </citation>
    <scope>NUCLEOTIDE SEQUENCE [LARGE SCALE GENOMIC DNA]</scope>
    <source>
        <strain evidence="3 4">Maastricht</strain>
    </source>
</reference>
<dbReference type="Proteomes" id="UP000008288">
    <property type="component" value="Segment"/>
</dbReference>
<reference evidence="3 4" key="5">
    <citation type="journal article" date="1998" name="Virology">
        <title>The Maastricht strain and England strain of rat cytomegalovirus represent different betaherpesvirus species rather than strains.</title>
        <authorList>
            <person name="Beisser P.S."/>
            <person name="Kaptein S.J."/>
            <person name="Beuken E."/>
            <person name="Bruggeman C.A."/>
            <person name="Vink C."/>
        </authorList>
    </citation>
    <scope>NUCLEOTIDE SEQUENCE [LARGE SCALE GENOMIC DNA]</scope>
    <source>
        <strain evidence="3 4">Maastricht</strain>
    </source>
</reference>
<evidence type="ECO:0000313" key="4">
    <source>
        <dbReference type="Proteomes" id="UP000008288"/>
    </source>
</evidence>
<gene>
    <name evidence="3" type="primary">r127</name>
</gene>
<dbReference type="RefSeq" id="NP_064238.1">
    <property type="nucleotide sequence ID" value="NC_002512.2"/>
</dbReference>
<evidence type="ECO:0000259" key="2">
    <source>
        <dbReference type="Pfam" id="PF01057"/>
    </source>
</evidence>
<reference evidence="3 4" key="4">
    <citation type="journal article" date="1998" name="J. Virol.">
        <title>The R33 G protein-coupled receptor gene of rat cytomegalovirus plays an essential role in the pathogenesis of viral infection.</title>
        <authorList>
            <person name="Beisser P.S."/>
            <person name="Vink C."/>
            <person name="Van Dam J.G."/>
            <person name="Grauls G."/>
            <person name="Vanherle S.J."/>
            <person name="Bruggeman C.A."/>
        </authorList>
    </citation>
    <scope>NUCLEOTIDE SEQUENCE [LARGE SCALE GENOMIC DNA]</scope>
    <source>
        <strain evidence="3 4">Maastricht</strain>
    </source>
</reference>
<reference evidence="3 4" key="7">
    <citation type="journal article" date="1999" name="J. Virol.">
        <title>Deletion of the R78 G protein-coupled receptor gene from rat cytomegalovirus results in an attenuated, syncytium-inducing mutant strain.</title>
        <authorList>
            <person name="Beisser P.S."/>
            <person name="Grauls G."/>
            <person name="Bruggeman C.A."/>
            <person name="Vink C."/>
        </authorList>
    </citation>
    <scope>NUCLEOTIDE SEQUENCE [LARGE SCALE GENOMIC DNA]</scope>
    <source>
        <strain evidence="3 4">Maastricht</strain>
    </source>
</reference>
<dbReference type="EMBL" id="AF232689">
    <property type="protein sequence ID" value="AAF99226.1"/>
    <property type="molecule type" value="Genomic_DNA"/>
</dbReference>
<feature type="compositionally biased region" description="Basic residues" evidence="1">
    <location>
        <begin position="19"/>
        <end position="30"/>
    </location>
</feature>
<dbReference type="KEGG" id="vg:940343"/>
<dbReference type="InterPro" id="IPR027417">
    <property type="entry name" value="P-loop_NTPase"/>
</dbReference>
<evidence type="ECO:0000256" key="1">
    <source>
        <dbReference type="SAM" id="MobiDB-lite"/>
    </source>
</evidence>